<keyword evidence="2" id="KW-1185">Reference proteome</keyword>
<protein>
    <submittedName>
        <fullName evidence="1">Uncharacterized protein</fullName>
    </submittedName>
</protein>
<reference evidence="1 2" key="1">
    <citation type="submission" date="2019-07" db="EMBL/GenBank/DDBJ databases">
        <authorList>
            <person name="Duangmal K."/>
            <person name="Teo W.F.A."/>
        </authorList>
    </citation>
    <scope>NUCLEOTIDE SEQUENCE [LARGE SCALE GENOMIC DNA]</scope>
    <source>
        <strain evidence="1 2">TBRC 6029</strain>
    </source>
</reference>
<sequence length="198" mass="22629">MMDAKIEELSRGDIRRMLQWWEAGGRLGENAGERSWSTLVQLALTLFRADLRTSLSAERRSLAGVEIGWYLRNLDDILTYLEARGLAERFEVLVRRVLLSATLDEAEIAVEAGSPFSADRLFRQISAEVTAERVAEARRLGPVWQTLDRPEIVRLLRLRHLLALADAVRPRLSDEADVRKIDEWRPLLELLPSAGRWT</sequence>
<evidence type="ECO:0000313" key="1">
    <source>
        <dbReference type="EMBL" id="TVT56344.1"/>
    </source>
</evidence>
<proteinExistence type="predicted"/>
<gene>
    <name evidence="1" type="ORF">FNH05_08395</name>
</gene>
<name>A0A558D5Q7_9PSEU</name>
<dbReference type="AlphaFoldDB" id="A0A558D5Q7"/>
<evidence type="ECO:0000313" key="2">
    <source>
        <dbReference type="Proteomes" id="UP000320011"/>
    </source>
</evidence>
<organism evidence="1 2">
    <name type="scientific">Amycolatopsis rhizosphaerae</name>
    <dbReference type="NCBI Taxonomy" id="2053003"/>
    <lineage>
        <taxon>Bacteria</taxon>
        <taxon>Bacillati</taxon>
        <taxon>Actinomycetota</taxon>
        <taxon>Actinomycetes</taxon>
        <taxon>Pseudonocardiales</taxon>
        <taxon>Pseudonocardiaceae</taxon>
        <taxon>Amycolatopsis</taxon>
    </lineage>
</organism>
<dbReference type="EMBL" id="VJWX01000053">
    <property type="protein sequence ID" value="TVT56344.1"/>
    <property type="molecule type" value="Genomic_DNA"/>
</dbReference>
<dbReference type="Proteomes" id="UP000320011">
    <property type="component" value="Unassembled WGS sequence"/>
</dbReference>
<comment type="caution">
    <text evidence="1">The sequence shown here is derived from an EMBL/GenBank/DDBJ whole genome shotgun (WGS) entry which is preliminary data.</text>
</comment>
<accession>A0A558D5Q7</accession>
<dbReference type="RefSeq" id="WP_144586760.1">
    <property type="nucleotide sequence ID" value="NZ_VJWX01000053.1"/>
</dbReference>
<dbReference type="OrthoDB" id="3630829at2"/>
<reference evidence="1 2" key="2">
    <citation type="submission" date="2019-08" db="EMBL/GenBank/DDBJ databases">
        <title>Amycolatopsis acidicola sp. nov., isolated from peat swamp forest soil.</title>
        <authorList>
            <person name="Srisuk N."/>
        </authorList>
    </citation>
    <scope>NUCLEOTIDE SEQUENCE [LARGE SCALE GENOMIC DNA]</scope>
    <source>
        <strain evidence="1 2">TBRC 6029</strain>
    </source>
</reference>